<dbReference type="SUPFAM" id="SSF48452">
    <property type="entry name" value="TPR-like"/>
    <property type="match status" value="1"/>
</dbReference>
<protein>
    <recommendedName>
        <fullName evidence="4">Tetratricopeptide repeat protein</fullName>
    </recommendedName>
</protein>
<gene>
    <name evidence="2" type="ORF">GCM10008942_08620</name>
</gene>
<dbReference type="RefSeq" id="WP_166932351.1">
    <property type="nucleotide sequence ID" value="NZ_BAAADD010000002.1"/>
</dbReference>
<dbReference type="PANTHER" id="PTHR44749">
    <property type="entry name" value="SUPPRESSOR OF RPS4-RLD 1"/>
    <property type="match status" value="1"/>
</dbReference>
<dbReference type="InterPro" id="IPR011990">
    <property type="entry name" value="TPR-like_helical_dom_sf"/>
</dbReference>
<proteinExistence type="predicted"/>
<evidence type="ECO:0000256" key="1">
    <source>
        <dbReference type="SAM" id="SignalP"/>
    </source>
</evidence>
<dbReference type="Proteomes" id="UP001499951">
    <property type="component" value="Unassembled WGS sequence"/>
</dbReference>
<dbReference type="InterPro" id="IPR044650">
    <property type="entry name" value="SRFR1-like"/>
</dbReference>
<dbReference type="EMBL" id="BAAADD010000002">
    <property type="protein sequence ID" value="GAA0562476.1"/>
    <property type="molecule type" value="Genomic_DNA"/>
</dbReference>
<name>A0ABN1EAL9_9PROT</name>
<evidence type="ECO:0000313" key="2">
    <source>
        <dbReference type="EMBL" id="GAA0562476.1"/>
    </source>
</evidence>
<dbReference type="PANTHER" id="PTHR44749:SF1">
    <property type="entry name" value="TETRATRICOPEPTIDE-LIKE HELICAL DOMAIN-CONTAINING PROTEIN"/>
    <property type="match status" value="1"/>
</dbReference>
<feature type="signal peptide" evidence="1">
    <location>
        <begin position="1"/>
        <end position="17"/>
    </location>
</feature>
<evidence type="ECO:0008006" key="4">
    <source>
        <dbReference type="Google" id="ProtNLM"/>
    </source>
</evidence>
<accession>A0ABN1EAL9</accession>
<feature type="chain" id="PRO_5045115482" description="Tetratricopeptide repeat protein" evidence="1">
    <location>
        <begin position="18"/>
        <end position="241"/>
    </location>
</feature>
<organism evidence="2 3">
    <name type="scientific">Rhizomicrobium electricum</name>
    <dbReference type="NCBI Taxonomy" id="480070"/>
    <lineage>
        <taxon>Bacteria</taxon>
        <taxon>Pseudomonadati</taxon>
        <taxon>Pseudomonadota</taxon>
        <taxon>Alphaproteobacteria</taxon>
        <taxon>Micropepsales</taxon>
        <taxon>Micropepsaceae</taxon>
        <taxon>Rhizomicrobium</taxon>
    </lineage>
</organism>
<keyword evidence="3" id="KW-1185">Reference proteome</keyword>
<dbReference type="Gene3D" id="1.25.40.10">
    <property type="entry name" value="Tetratricopeptide repeat domain"/>
    <property type="match status" value="1"/>
</dbReference>
<keyword evidence="1" id="KW-0732">Signal</keyword>
<reference evidence="2 3" key="1">
    <citation type="journal article" date="2019" name="Int. J. Syst. Evol. Microbiol.">
        <title>The Global Catalogue of Microorganisms (GCM) 10K type strain sequencing project: providing services to taxonomists for standard genome sequencing and annotation.</title>
        <authorList>
            <consortium name="The Broad Institute Genomics Platform"/>
            <consortium name="The Broad Institute Genome Sequencing Center for Infectious Disease"/>
            <person name="Wu L."/>
            <person name="Ma J."/>
        </authorList>
    </citation>
    <scope>NUCLEOTIDE SEQUENCE [LARGE SCALE GENOMIC DNA]</scope>
    <source>
        <strain evidence="2 3">JCM 15089</strain>
    </source>
</reference>
<sequence length="241" mass="25564">MLKYALVLLAFAAPAMAEDMTYDDCVAMVDRSPATAEKKSAAWQVHGGGAAAMHCHALALYALQRYDEAARVLDALGRNRDVPAAGRSALFDEAGSAWLAADKPGQAVTSFTAALADKPNDLGLLSSRARARGLIRDWRGAESDLSAALAQDANRADLLVLRASSRWAQGNKTGAAADIVRSLEVYPDYPPALVERGKMKYSAGDLAGAKRDWQSAAARGQGRTAADAKRYLNELQSKGGK</sequence>
<evidence type="ECO:0000313" key="3">
    <source>
        <dbReference type="Proteomes" id="UP001499951"/>
    </source>
</evidence>
<comment type="caution">
    <text evidence="2">The sequence shown here is derived from an EMBL/GenBank/DDBJ whole genome shotgun (WGS) entry which is preliminary data.</text>
</comment>